<dbReference type="InterPro" id="IPR036864">
    <property type="entry name" value="Zn2-C6_fun-type_DNA-bd_sf"/>
</dbReference>
<evidence type="ECO:0000313" key="5">
    <source>
        <dbReference type="Proteomes" id="UP000193689"/>
    </source>
</evidence>
<keyword evidence="1" id="KW-0539">Nucleus</keyword>
<keyword evidence="5" id="KW-1185">Reference proteome</keyword>
<accession>A0A1Y2E8D6</accession>
<dbReference type="CDD" id="cd00067">
    <property type="entry name" value="GAL4"/>
    <property type="match status" value="1"/>
</dbReference>
<dbReference type="InterPro" id="IPR001138">
    <property type="entry name" value="Zn2Cys6_DnaBD"/>
</dbReference>
<dbReference type="OrthoDB" id="2943660at2759"/>
<evidence type="ECO:0000256" key="1">
    <source>
        <dbReference type="ARBA" id="ARBA00023242"/>
    </source>
</evidence>
<dbReference type="STRING" id="1141098.A0A1Y2E8D6"/>
<organism evidence="4 5">
    <name type="scientific">Pseudomassariella vexata</name>
    <dbReference type="NCBI Taxonomy" id="1141098"/>
    <lineage>
        <taxon>Eukaryota</taxon>
        <taxon>Fungi</taxon>
        <taxon>Dikarya</taxon>
        <taxon>Ascomycota</taxon>
        <taxon>Pezizomycotina</taxon>
        <taxon>Sordariomycetes</taxon>
        <taxon>Xylariomycetidae</taxon>
        <taxon>Amphisphaeriales</taxon>
        <taxon>Pseudomassariaceae</taxon>
        <taxon>Pseudomassariella</taxon>
    </lineage>
</organism>
<sequence>MAKEGKLRAACDRCHDLKNRCVRTGREDSRCDRCERLDIDCVYRNTSRIGRPKTQRRTSVVSQDDSRSANMNNMPIPGSSPLCTSASITDMNQMETNTSGGTILNESPSDAMSLLVSPEAVQQLDVDWSHLDFSQCQHIDAVHEPLYRAESRALPESEPPPLPTSPAGKGRNTVQTTGRLLQLQGYLHRLVLAADTDQQPAVDYVEEVLEATKTLMEILQSNVPVNSSSSVPSTTDETSSDTRSPNIPATARHKLHNYMLVQQALTCYSYVLCMLDRVVGVLSPTGGVNNPHAAGGSVPASISLGLFSLASQPDLNARIALHLVLRMVQHLSMLIQQLASACRDFSELGDPPPSPPPSSSASVSAAETGIGGQSPGKPCRTSTSIYKTSHAVADFISEKERLLIERLSCLTSGP</sequence>
<gene>
    <name evidence="4" type="ORF">BCR38DRAFT_407745</name>
</gene>
<dbReference type="Proteomes" id="UP000193689">
    <property type="component" value="Unassembled WGS sequence"/>
</dbReference>
<feature type="region of interest" description="Disordered" evidence="2">
    <location>
        <begin position="52"/>
        <end position="79"/>
    </location>
</feature>
<feature type="region of interest" description="Disordered" evidence="2">
    <location>
        <begin position="345"/>
        <end position="382"/>
    </location>
</feature>
<dbReference type="InParanoid" id="A0A1Y2E8D6"/>
<feature type="compositionally biased region" description="Low complexity" evidence="2">
    <location>
        <begin position="224"/>
        <end position="245"/>
    </location>
</feature>
<dbReference type="GO" id="GO:0008270">
    <property type="term" value="F:zinc ion binding"/>
    <property type="evidence" value="ECO:0007669"/>
    <property type="project" value="InterPro"/>
</dbReference>
<dbReference type="SUPFAM" id="SSF57701">
    <property type="entry name" value="Zn2/Cys6 DNA-binding domain"/>
    <property type="match status" value="1"/>
</dbReference>
<dbReference type="PROSITE" id="PS50048">
    <property type="entry name" value="ZN2_CY6_FUNGAL_2"/>
    <property type="match status" value="1"/>
</dbReference>
<dbReference type="AlphaFoldDB" id="A0A1Y2E8D6"/>
<protein>
    <recommendedName>
        <fullName evidence="3">Zn(2)-C6 fungal-type domain-containing protein</fullName>
    </recommendedName>
</protein>
<evidence type="ECO:0000256" key="2">
    <source>
        <dbReference type="SAM" id="MobiDB-lite"/>
    </source>
</evidence>
<name>A0A1Y2E8D6_9PEZI</name>
<feature type="domain" description="Zn(2)-C6 fungal-type" evidence="3">
    <location>
        <begin position="10"/>
        <end position="43"/>
    </location>
</feature>
<evidence type="ECO:0000313" key="4">
    <source>
        <dbReference type="EMBL" id="ORY67809.1"/>
    </source>
</evidence>
<comment type="caution">
    <text evidence="4">The sequence shown here is derived from an EMBL/GenBank/DDBJ whole genome shotgun (WGS) entry which is preliminary data.</text>
</comment>
<dbReference type="RefSeq" id="XP_040718433.1">
    <property type="nucleotide sequence ID" value="XM_040858203.1"/>
</dbReference>
<proteinExistence type="predicted"/>
<dbReference type="PROSITE" id="PS00463">
    <property type="entry name" value="ZN2_CY6_FUNGAL_1"/>
    <property type="match status" value="1"/>
</dbReference>
<dbReference type="GeneID" id="63774415"/>
<evidence type="ECO:0000259" key="3">
    <source>
        <dbReference type="PROSITE" id="PS50048"/>
    </source>
</evidence>
<dbReference type="GO" id="GO:0000981">
    <property type="term" value="F:DNA-binding transcription factor activity, RNA polymerase II-specific"/>
    <property type="evidence" value="ECO:0007669"/>
    <property type="project" value="InterPro"/>
</dbReference>
<feature type="region of interest" description="Disordered" evidence="2">
    <location>
        <begin position="224"/>
        <end position="248"/>
    </location>
</feature>
<feature type="compositionally biased region" description="Polar residues" evidence="2">
    <location>
        <begin position="57"/>
        <end position="73"/>
    </location>
</feature>
<feature type="region of interest" description="Disordered" evidence="2">
    <location>
        <begin position="151"/>
        <end position="173"/>
    </location>
</feature>
<dbReference type="EMBL" id="MCFJ01000004">
    <property type="protein sequence ID" value="ORY67809.1"/>
    <property type="molecule type" value="Genomic_DNA"/>
</dbReference>
<dbReference type="Gene3D" id="4.10.240.10">
    <property type="entry name" value="Zn(2)-C6 fungal-type DNA-binding domain"/>
    <property type="match status" value="1"/>
</dbReference>
<reference evidence="4 5" key="1">
    <citation type="submission" date="2016-07" db="EMBL/GenBank/DDBJ databases">
        <title>Pervasive Adenine N6-methylation of Active Genes in Fungi.</title>
        <authorList>
            <consortium name="DOE Joint Genome Institute"/>
            <person name="Mondo S.J."/>
            <person name="Dannebaum R.O."/>
            <person name="Kuo R.C."/>
            <person name="Labutti K."/>
            <person name="Haridas S."/>
            <person name="Kuo A."/>
            <person name="Salamov A."/>
            <person name="Ahrendt S.R."/>
            <person name="Lipzen A."/>
            <person name="Sullivan W."/>
            <person name="Andreopoulos W.B."/>
            <person name="Clum A."/>
            <person name="Lindquist E."/>
            <person name="Daum C."/>
            <person name="Ramamoorthy G.K."/>
            <person name="Gryganskyi A."/>
            <person name="Culley D."/>
            <person name="Magnuson J.K."/>
            <person name="James T.Y."/>
            <person name="O'Malley M.A."/>
            <person name="Stajich J.E."/>
            <person name="Spatafora J.W."/>
            <person name="Visel A."/>
            <person name="Grigoriev I.V."/>
        </authorList>
    </citation>
    <scope>NUCLEOTIDE SEQUENCE [LARGE SCALE GENOMIC DNA]</scope>
    <source>
        <strain evidence="4 5">CBS 129021</strain>
    </source>
</reference>